<dbReference type="Pfam" id="PF00440">
    <property type="entry name" value="TetR_N"/>
    <property type="match status" value="1"/>
</dbReference>
<proteinExistence type="predicted"/>
<evidence type="ECO:0000256" key="2">
    <source>
        <dbReference type="ARBA" id="ARBA00023015"/>
    </source>
</evidence>
<dbReference type="PANTHER" id="PTHR30055">
    <property type="entry name" value="HTH-TYPE TRANSCRIPTIONAL REGULATOR RUTR"/>
    <property type="match status" value="1"/>
</dbReference>
<dbReference type="PRINTS" id="PR00455">
    <property type="entry name" value="HTHTETR"/>
</dbReference>
<dbReference type="InterPro" id="IPR001647">
    <property type="entry name" value="HTH_TetR"/>
</dbReference>
<keyword evidence="3 5" id="KW-0238">DNA-binding</keyword>
<feature type="domain" description="HTH tetR-type" evidence="6">
    <location>
        <begin position="6"/>
        <end position="66"/>
    </location>
</feature>
<dbReference type="InterPro" id="IPR050109">
    <property type="entry name" value="HTH-type_TetR-like_transc_reg"/>
</dbReference>
<dbReference type="GO" id="GO:0000976">
    <property type="term" value="F:transcription cis-regulatory region binding"/>
    <property type="evidence" value="ECO:0007669"/>
    <property type="project" value="TreeGrafter"/>
</dbReference>
<accession>A0A1G6XFJ5</accession>
<name>A0A1G6XFJ5_9PSEU</name>
<dbReference type="RefSeq" id="WP_091456243.1">
    <property type="nucleotide sequence ID" value="NZ_FMZZ01000017.1"/>
</dbReference>
<dbReference type="Gene3D" id="1.10.357.10">
    <property type="entry name" value="Tetracycline Repressor, domain 2"/>
    <property type="match status" value="1"/>
</dbReference>
<gene>
    <name evidence="7" type="ORF">SAMN05216174_11784</name>
</gene>
<sequence length="178" mass="19947">MSKPSQQTKQRIQEVARELFAEKGVQKTSLREIADRLGITKPALYYHFSSREELVRSIVQPLIEGGDAFLSRLEAGERVAPRTVLEGYFDFHYRHREEIMFVLAEPTILTELGLIELVLTWRERMATLLYGPDRTLAQSARAVVAIGGLQDCTVHFPHVPIDELRGPAVDAACAALGC</sequence>
<dbReference type="PROSITE" id="PS50977">
    <property type="entry name" value="HTH_TETR_2"/>
    <property type="match status" value="1"/>
</dbReference>
<evidence type="ECO:0000256" key="1">
    <source>
        <dbReference type="ARBA" id="ARBA00022491"/>
    </source>
</evidence>
<evidence type="ECO:0000259" key="6">
    <source>
        <dbReference type="PROSITE" id="PS50977"/>
    </source>
</evidence>
<feature type="DNA-binding region" description="H-T-H motif" evidence="5">
    <location>
        <begin position="29"/>
        <end position="48"/>
    </location>
</feature>
<keyword evidence="2" id="KW-0805">Transcription regulation</keyword>
<dbReference type="AlphaFoldDB" id="A0A1G6XFJ5"/>
<evidence type="ECO:0000313" key="7">
    <source>
        <dbReference type="EMBL" id="SDD76994.1"/>
    </source>
</evidence>
<keyword evidence="1" id="KW-0678">Repressor</keyword>
<protein>
    <submittedName>
        <fullName evidence="7">DNA-binding transcriptional regulator, AcrR family</fullName>
    </submittedName>
</protein>
<evidence type="ECO:0000256" key="4">
    <source>
        <dbReference type="ARBA" id="ARBA00023163"/>
    </source>
</evidence>
<evidence type="ECO:0000313" key="8">
    <source>
        <dbReference type="Proteomes" id="UP000199501"/>
    </source>
</evidence>
<dbReference type="InterPro" id="IPR009057">
    <property type="entry name" value="Homeodomain-like_sf"/>
</dbReference>
<dbReference type="EMBL" id="FMZZ01000017">
    <property type="protein sequence ID" value="SDD76994.1"/>
    <property type="molecule type" value="Genomic_DNA"/>
</dbReference>
<dbReference type="Proteomes" id="UP000199501">
    <property type="component" value="Unassembled WGS sequence"/>
</dbReference>
<dbReference type="PANTHER" id="PTHR30055:SF175">
    <property type="entry name" value="HTH-TYPE TRANSCRIPTIONAL REPRESSOR KSTR2"/>
    <property type="match status" value="1"/>
</dbReference>
<keyword evidence="8" id="KW-1185">Reference proteome</keyword>
<dbReference type="OrthoDB" id="3186364at2"/>
<dbReference type="GO" id="GO:0003700">
    <property type="term" value="F:DNA-binding transcription factor activity"/>
    <property type="evidence" value="ECO:0007669"/>
    <property type="project" value="TreeGrafter"/>
</dbReference>
<dbReference type="SUPFAM" id="SSF46689">
    <property type="entry name" value="Homeodomain-like"/>
    <property type="match status" value="1"/>
</dbReference>
<reference evidence="8" key="1">
    <citation type="submission" date="2016-10" db="EMBL/GenBank/DDBJ databases">
        <authorList>
            <person name="Varghese N."/>
            <person name="Submissions S."/>
        </authorList>
    </citation>
    <scope>NUCLEOTIDE SEQUENCE [LARGE SCALE GENOMIC DNA]</scope>
    <source>
        <strain evidence="8">IBRC-M 10403</strain>
    </source>
</reference>
<keyword evidence="4" id="KW-0804">Transcription</keyword>
<evidence type="ECO:0000256" key="5">
    <source>
        <dbReference type="PROSITE-ProRule" id="PRU00335"/>
    </source>
</evidence>
<organism evidence="7 8">
    <name type="scientific">Actinokineospora iranica</name>
    <dbReference type="NCBI Taxonomy" id="1271860"/>
    <lineage>
        <taxon>Bacteria</taxon>
        <taxon>Bacillati</taxon>
        <taxon>Actinomycetota</taxon>
        <taxon>Actinomycetes</taxon>
        <taxon>Pseudonocardiales</taxon>
        <taxon>Pseudonocardiaceae</taxon>
        <taxon>Actinokineospora</taxon>
    </lineage>
</organism>
<evidence type="ECO:0000256" key="3">
    <source>
        <dbReference type="ARBA" id="ARBA00023125"/>
    </source>
</evidence>